<dbReference type="Proteomes" id="UP000321291">
    <property type="component" value="Chromosome"/>
</dbReference>
<dbReference type="AlphaFoldDB" id="A0A5B8VRJ8"/>
<dbReference type="KEGG" id="agi:FSB73_18410"/>
<reference evidence="1 2" key="1">
    <citation type="journal article" date="2017" name="Int. J. Syst. Evol. Microbiol.">
        <title>Arachidicoccus ginsenosidivorans sp. nov., with ginsenoside-converting activity isolated from ginseng cultivating soil.</title>
        <authorList>
            <person name="Siddiqi M.Z."/>
            <person name="Aslam Z."/>
            <person name="Im W.T."/>
        </authorList>
    </citation>
    <scope>NUCLEOTIDE SEQUENCE [LARGE SCALE GENOMIC DNA]</scope>
    <source>
        <strain evidence="1 2">Gsoil 809</strain>
    </source>
</reference>
<proteinExistence type="predicted"/>
<protein>
    <submittedName>
        <fullName evidence="1">Uncharacterized protein</fullName>
    </submittedName>
</protein>
<gene>
    <name evidence="1" type="ORF">FSB73_18410</name>
</gene>
<organism evidence="1 2">
    <name type="scientific">Arachidicoccus ginsenosidivorans</name>
    <dbReference type="NCBI Taxonomy" id="496057"/>
    <lineage>
        <taxon>Bacteria</taxon>
        <taxon>Pseudomonadati</taxon>
        <taxon>Bacteroidota</taxon>
        <taxon>Chitinophagia</taxon>
        <taxon>Chitinophagales</taxon>
        <taxon>Chitinophagaceae</taxon>
        <taxon>Arachidicoccus</taxon>
    </lineage>
</organism>
<keyword evidence="2" id="KW-1185">Reference proteome</keyword>
<evidence type="ECO:0000313" key="1">
    <source>
        <dbReference type="EMBL" id="QEC73346.1"/>
    </source>
</evidence>
<dbReference type="RefSeq" id="WP_146785538.1">
    <property type="nucleotide sequence ID" value="NZ_CP042434.1"/>
</dbReference>
<accession>A0A5B8VRJ8</accession>
<evidence type="ECO:0000313" key="2">
    <source>
        <dbReference type="Proteomes" id="UP000321291"/>
    </source>
</evidence>
<name>A0A5B8VRJ8_9BACT</name>
<sequence>MDPNHHFYKTVAAKSITAYFAAILFAHKLLFSHPPKICNFSSELMGILRKVLATSPTFGKNNAFNVIGNAAKAPA</sequence>
<dbReference type="EMBL" id="CP042434">
    <property type="protein sequence ID" value="QEC73346.1"/>
    <property type="molecule type" value="Genomic_DNA"/>
</dbReference>